<dbReference type="EMBL" id="JAWJWF010000003">
    <property type="protein sequence ID" value="KAK6635436.1"/>
    <property type="molecule type" value="Genomic_DNA"/>
</dbReference>
<keyword evidence="10 17" id="KW-1133">Transmembrane helix</keyword>
<evidence type="ECO:0000313" key="19">
    <source>
        <dbReference type="Proteomes" id="UP001359485"/>
    </source>
</evidence>
<feature type="transmembrane region" description="Helical" evidence="17">
    <location>
        <begin position="72"/>
        <end position="99"/>
    </location>
</feature>
<feature type="compositionally biased region" description="Low complexity" evidence="16">
    <location>
        <begin position="7"/>
        <end position="17"/>
    </location>
</feature>
<evidence type="ECO:0000256" key="13">
    <source>
        <dbReference type="ARBA" id="ARBA00023180"/>
    </source>
</evidence>
<comment type="subunit">
    <text evidence="15">Cross-link to form 2 major subcomplexes: one consisting of SGCB, SGCD and SGCG and the other consisting of SGCB and SGCD. The association between SGCB and SGCG is particularly strong while SGCA is loosely associated with the other sarcoglycans.</text>
</comment>
<comment type="function">
    <text evidence="1">Component of the sarcoglycan complex, a subcomplex of the dystrophin-glycoprotein complex which forms a link between the F-actin cytoskeleton and the extracellular matrix.</text>
</comment>
<evidence type="ECO:0000256" key="5">
    <source>
        <dbReference type="ARBA" id="ARBA00015329"/>
    </source>
</evidence>
<dbReference type="InterPro" id="IPR027659">
    <property type="entry name" value="Sgcb"/>
</dbReference>
<evidence type="ECO:0000256" key="9">
    <source>
        <dbReference type="ARBA" id="ARBA00022968"/>
    </source>
</evidence>
<gene>
    <name evidence="18" type="ORF">RUM44_000687</name>
</gene>
<dbReference type="PANTHER" id="PTHR21142">
    <property type="entry name" value="SARCOGLYCANS"/>
    <property type="match status" value="1"/>
</dbReference>
<evidence type="ECO:0000256" key="15">
    <source>
        <dbReference type="ARBA" id="ARBA00026041"/>
    </source>
</evidence>
<comment type="caution">
    <text evidence="18">The sequence shown here is derived from an EMBL/GenBank/DDBJ whole genome shotgun (WGS) entry which is preliminary data.</text>
</comment>
<comment type="subcellular location">
    <subcellularLocation>
        <location evidence="3">Cell membrane</location>
        <location evidence="3">Sarcolemma</location>
        <topology evidence="3">Single-pass type II membrane protein</topology>
    </subcellularLocation>
    <subcellularLocation>
        <location evidence="2">Cytoplasm</location>
        <location evidence="2">Cytoskeleton</location>
    </subcellularLocation>
</comment>
<sequence length="337" mass="37805">MSVFKNSLYSSSTDLSSGPAGGSLANSESNSYNRRIEKTYRNNNNNYNNVNTVRQDDIYAQKQRNQQEHSTYLFWTLVVLLFILAFGNLILTFVILSVLRLGQGMESLELVPEESLIKFFGNTDLDNVYKRDGKIESFHDTPMEIVGDEGDVEIGILETERELTPLINFGPKAEMVKNVESFDVRHPSSGKKLFSTDFPNFGLPRGVEKLDVQIVLTKRISSAVDENLLLKSDSFIKMKGSEGIHIDGKEIVWSADQDIFLKSVNKSIIVNGADGVFIDIRNMPLTSNQNYVRSFTQYKICVCMPEGKLFRLSVPPGQKSPVSCSSVEQSVHHNPCL</sequence>
<evidence type="ECO:0000256" key="6">
    <source>
        <dbReference type="ARBA" id="ARBA00022475"/>
    </source>
</evidence>
<dbReference type="InterPro" id="IPR006875">
    <property type="entry name" value="Sarcoglycan"/>
</dbReference>
<evidence type="ECO:0000256" key="4">
    <source>
        <dbReference type="ARBA" id="ARBA00007574"/>
    </source>
</evidence>
<keyword evidence="13" id="KW-0325">Glycoprotein</keyword>
<name>A0ABR1B8B5_POLSC</name>
<organism evidence="18 19">
    <name type="scientific">Polyplax serrata</name>
    <name type="common">Common mouse louse</name>
    <dbReference type="NCBI Taxonomy" id="468196"/>
    <lineage>
        <taxon>Eukaryota</taxon>
        <taxon>Metazoa</taxon>
        <taxon>Ecdysozoa</taxon>
        <taxon>Arthropoda</taxon>
        <taxon>Hexapoda</taxon>
        <taxon>Insecta</taxon>
        <taxon>Pterygota</taxon>
        <taxon>Neoptera</taxon>
        <taxon>Paraneoptera</taxon>
        <taxon>Psocodea</taxon>
        <taxon>Troctomorpha</taxon>
        <taxon>Phthiraptera</taxon>
        <taxon>Anoplura</taxon>
        <taxon>Polyplacidae</taxon>
        <taxon>Polyplax</taxon>
    </lineage>
</organism>
<keyword evidence="8 17" id="KW-0812">Transmembrane</keyword>
<evidence type="ECO:0000256" key="17">
    <source>
        <dbReference type="SAM" id="Phobius"/>
    </source>
</evidence>
<protein>
    <recommendedName>
        <fullName evidence="5">Beta-sarcoglycan</fullName>
    </recommendedName>
</protein>
<evidence type="ECO:0000256" key="1">
    <source>
        <dbReference type="ARBA" id="ARBA00002860"/>
    </source>
</evidence>
<evidence type="ECO:0000256" key="3">
    <source>
        <dbReference type="ARBA" id="ARBA00004274"/>
    </source>
</evidence>
<evidence type="ECO:0000256" key="16">
    <source>
        <dbReference type="SAM" id="MobiDB-lite"/>
    </source>
</evidence>
<accession>A0ABR1B8B5</accession>
<proteinExistence type="inferred from homology"/>
<keyword evidence="14" id="KW-0206">Cytoskeleton</keyword>
<evidence type="ECO:0000256" key="12">
    <source>
        <dbReference type="ARBA" id="ARBA00023157"/>
    </source>
</evidence>
<evidence type="ECO:0000256" key="14">
    <source>
        <dbReference type="ARBA" id="ARBA00023212"/>
    </source>
</evidence>
<keyword evidence="7" id="KW-0963">Cytoplasm</keyword>
<evidence type="ECO:0000313" key="18">
    <source>
        <dbReference type="EMBL" id="KAK6635436.1"/>
    </source>
</evidence>
<keyword evidence="19" id="KW-1185">Reference proteome</keyword>
<dbReference type="PANTHER" id="PTHR21142:SF2">
    <property type="entry name" value="BETA-SARCOGLYCAN"/>
    <property type="match status" value="1"/>
</dbReference>
<evidence type="ECO:0000256" key="7">
    <source>
        <dbReference type="ARBA" id="ARBA00022490"/>
    </source>
</evidence>
<keyword evidence="9" id="KW-0735">Signal-anchor</keyword>
<comment type="similarity">
    <text evidence="4">Belongs to the sarcoglycan beta/delta/gamma/zeta family.</text>
</comment>
<evidence type="ECO:0000256" key="10">
    <source>
        <dbReference type="ARBA" id="ARBA00022989"/>
    </source>
</evidence>
<keyword evidence="6" id="KW-1003">Cell membrane</keyword>
<reference evidence="18 19" key="1">
    <citation type="submission" date="2023-09" db="EMBL/GenBank/DDBJ databases">
        <title>Genomes of two closely related lineages of the louse Polyplax serrata with different host specificities.</title>
        <authorList>
            <person name="Martinu J."/>
            <person name="Tarabai H."/>
            <person name="Stefka J."/>
            <person name="Hypsa V."/>
        </authorList>
    </citation>
    <scope>NUCLEOTIDE SEQUENCE [LARGE SCALE GENOMIC DNA]</scope>
    <source>
        <strain evidence="18">98ZLc_SE</strain>
    </source>
</reference>
<evidence type="ECO:0000256" key="2">
    <source>
        <dbReference type="ARBA" id="ARBA00004245"/>
    </source>
</evidence>
<dbReference type="Proteomes" id="UP001359485">
    <property type="component" value="Unassembled WGS sequence"/>
</dbReference>
<evidence type="ECO:0000256" key="8">
    <source>
        <dbReference type="ARBA" id="ARBA00022692"/>
    </source>
</evidence>
<keyword evidence="12" id="KW-1015">Disulfide bond</keyword>
<evidence type="ECO:0000256" key="11">
    <source>
        <dbReference type="ARBA" id="ARBA00023136"/>
    </source>
</evidence>
<feature type="region of interest" description="Disordered" evidence="16">
    <location>
        <begin position="1"/>
        <end position="30"/>
    </location>
</feature>
<keyword evidence="11 17" id="KW-0472">Membrane</keyword>
<dbReference type="Pfam" id="PF04790">
    <property type="entry name" value="Sarcoglycan_1"/>
    <property type="match status" value="1"/>
</dbReference>